<dbReference type="EMBL" id="SLUO01000004">
    <property type="protein sequence ID" value="TCL59332.1"/>
    <property type="molecule type" value="Genomic_DNA"/>
</dbReference>
<proteinExistence type="predicted"/>
<dbReference type="AlphaFoldDB" id="A0A4R1R210"/>
<dbReference type="STRING" id="1469948.GCA_000732725_03795"/>
<dbReference type="SUPFAM" id="SSF53448">
    <property type="entry name" value="Nucleotide-diphospho-sugar transferases"/>
    <property type="match status" value="1"/>
</dbReference>
<feature type="domain" description="Glycosyltransferase 2-like" evidence="1">
    <location>
        <begin position="5"/>
        <end position="173"/>
    </location>
</feature>
<keyword evidence="2" id="KW-0808">Transferase</keyword>
<dbReference type="PANTHER" id="PTHR10859">
    <property type="entry name" value="GLYCOSYL TRANSFERASE"/>
    <property type="match status" value="1"/>
</dbReference>
<reference evidence="2 3" key="1">
    <citation type="submission" date="2019-03" db="EMBL/GenBank/DDBJ databases">
        <title>Genomic Encyclopedia of Type Strains, Phase IV (KMG-IV): sequencing the most valuable type-strain genomes for metagenomic binning, comparative biology and taxonomic classification.</title>
        <authorList>
            <person name="Goeker M."/>
        </authorList>
    </citation>
    <scope>NUCLEOTIDE SEQUENCE [LARGE SCALE GENOMIC DNA]</scope>
    <source>
        <strain evidence="2 3">DSM 100556</strain>
    </source>
</reference>
<accession>A0A4R1R210</accession>
<keyword evidence="3" id="KW-1185">Reference proteome</keyword>
<sequence>MDITILFPVLNEKRRLKNGIVTTVEYLRENCNVPCKLMILDNGSTDETPEIAEELCKMYEEVTYVRVEERGVGVAFREGIKRNTSDIVGYMDIDLSTNIKHLGEAIRIFENREDVEYINGTRFSRQSDTQGRKWYRKITSKGLLILLKSILKMKSTDAVCGFTFMRKRVADELIEVSGNENGWFYTVEMLLRAERGGIRIMDMPVEWQEDYNTTVKLWKTIRNYLMQIKRLYREFKKEDKANAKKS</sequence>
<dbReference type="InterPro" id="IPR001173">
    <property type="entry name" value="Glyco_trans_2-like"/>
</dbReference>
<dbReference type="Proteomes" id="UP000295718">
    <property type="component" value="Unassembled WGS sequence"/>
</dbReference>
<dbReference type="RefSeq" id="WP_035315861.1">
    <property type="nucleotide sequence ID" value="NZ_JPNB01000002.1"/>
</dbReference>
<name>A0A4R1R210_9FIRM</name>
<evidence type="ECO:0000313" key="2">
    <source>
        <dbReference type="EMBL" id="TCL59332.1"/>
    </source>
</evidence>
<evidence type="ECO:0000313" key="3">
    <source>
        <dbReference type="Proteomes" id="UP000295718"/>
    </source>
</evidence>
<comment type="caution">
    <text evidence="2">The sequence shown here is derived from an EMBL/GenBank/DDBJ whole genome shotgun (WGS) entry which is preliminary data.</text>
</comment>
<gene>
    <name evidence="2" type="ORF">EDD76_10468</name>
</gene>
<dbReference type="GO" id="GO:0016740">
    <property type="term" value="F:transferase activity"/>
    <property type="evidence" value="ECO:0007669"/>
    <property type="project" value="UniProtKB-KW"/>
</dbReference>
<dbReference type="OrthoDB" id="9815829at2"/>
<dbReference type="GO" id="GO:0006487">
    <property type="term" value="P:protein N-linked glycosylation"/>
    <property type="evidence" value="ECO:0007669"/>
    <property type="project" value="TreeGrafter"/>
</dbReference>
<evidence type="ECO:0000259" key="1">
    <source>
        <dbReference type="Pfam" id="PF00535"/>
    </source>
</evidence>
<protein>
    <submittedName>
        <fullName evidence="2">Glycosyltransferase involved in cell wall biosynthesis</fullName>
    </submittedName>
</protein>
<organism evidence="2 3">
    <name type="scientific">Kineothrix alysoides</name>
    <dbReference type="NCBI Taxonomy" id="1469948"/>
    <lineage>
        <taxon>Bacteria</taxon>
        <taxon>Bacillati</taxon>
        <taxon>Bacillota</taxon>
        <taxon>Clostridia</taxon>
        <taxon>Lachnospirales</taxon>
        <taxon>Lachnospiraceae</taxon>
        <taxon>Kineothrix</taxon>
    </lineage>
</organism>
<dbReference type="InterPro" id="IPR029044">
    <property type="entry name" value="Nucleotide-diphossugar_trans"/>
</dbReference>
<dbReference type="Gene3D" id="3.90.550.10">
    <property type="entry name" value="Spore Coat Polysaccharide Biosynthesis Protein SpsA, Chain A"/>
    <property type="match status" value="1"/>
</dbReference>
<dbReference type="PANTHER" id="PTHR10859:SF91">
    <property type="entry name" value="DOLICHYL-PHOSPHATE BETA-GLUCOSYLTRANSFERASE"/>
    <property type="match status" value="1"/>
</dbReference>
<dbReference type="Pfam" id="PF00535">
    <property type="entry name" value="Glycos_transf_2"/>
    <property type="match status" value="1"/>
</dbReference>